<dbReference type="GO" id="GO:0005829">
    <property type="term" value="C:cytosol"/>
    <property type="evidence" value="ECO:0007669"/>
    <property type="project" value="TreeGrafter"/>
</dbReference>
<keyword evidence="3" id="KW-0520">NAD</keyword>
<dbReference type="InterPro" id="IPR050223">
    <property type="entry name" value="D-isomer_2-hydroxyacid_DH"/>
</dbReference>
<evidence type="ECO:0000313" key="8">
    <source>
        <dbReference type="Proteomes" id="UP000184612"/>
    </source>
</evidence>
<dbReference type="Pfam" id="PF00389">
    <property type="entry name" value="2-Hacid_dh"/>
    <property type="match status" value="1"/>
</dbReference>
<dbReference type="RefSeq" id="WP_073589492.1">
    <property type="nucleotide sequence ID" value="NZ_FRFD01000008.1"/>
</dbReference>
<dbReference type="InterPro" id="IPR006140">
    <property type="entry name" value="D-isomer_DH_NAD-bd"/>
</dbReference>
<protein>
    <submittedName>
        <fullName evidence="7">D-3-phosphoglycerate dehydrogenase</fullName>
    </submittedName>
</protein>
<dbReference type="STRING" id="1121345.SAMN02745217_02824"/>
<gene>
    <name evidence="7" type="ORF">SAMN02745217_02824</name>
</gene>
<dbReference type="InterPro" id="IPR006139">
    <property type="entry name" value="D-isomer_2_OHA_DH_cat_dom"/>
</dbReference>
<keyword evidence="2 4" id="KW-0560">Oxidoreductase</keyword>
<dbReference type="GO" id="GO:0030267">
    <property type="term" value="F:glyoxylate reductase (NADPH) activity"/>
    <property type="evidence" value="ECO:0007669"/>
    <property type="project" value="TreeGrafter"/>
</dbReference>
<dbReference type="EMBL" id="FRFD01000008">
    <property type="protein sequence ID" value="SHO50627.1"/>
    <property type="molecule type" value="Genomic_DNA"/>
</dbReference>
<dbReference type="AlphaFoldDB" id="A0A1M7YDB3"/>
<dbReference type="PANTHER" id="PTHR10996">
    <property type="entry name" value="2-HYDROXYACID DEHYDROGENASE-RELATED"/>
    <property type="match status" value="1"/>
</dbReference>
<evidence type="ECO:0000259" key="5">
    <source>
        <dbReference type="Pfam" id="PF00389"/>
    </source>
</evidence>
<dbReference type="CDD" id="cd12172">
    <property type="entry name" value="PGDH_like_2"/>
    <property type="match status" value="1"/>
</dbReference>
<evidence type="ECO:0000313" key="7">
    <source>
        <dbReference type="EMBL" id="SHO50627.1"/>
    </source>
</evidence>
<feature type="domain" description="D-isomer specific 2-hydroxyacid dehydrogenase NAD-binding" evidence="6">
    <location>
        <begin position="115"/>
        <end position="285"/>
    </location>
</feature>
<reference evidence="7 8" key="1">
    <citation type="submission" date="2016-12" db="EMBL/GenBank/DDBJ databases">
        <authorList>
            <person name="Song W.-J."/>
            <person name="Kurnit D.M."/>
        </authorList>
    </citation>
    <scope>NUCLEOTIDE SEQUENCE [LARGE SCALE GENOMIC DNA]</scope>
    <source>
        <strain evidence="7 8">DSM 12503</strain>
    </source>
</reference>
<evidence type="ECO:0000256" key="3">
    <source>
        <dbReference type="ARBA" id="ARBA00023027"/>
    </source>
</evidence>
<dbReference type="Proteomes" id="UP000184612">
    <property type="component" value="Unassembled WGS sequence"/>
</dbReference>
<evidence type="ECO:0000256" key="1">
    <source>
        <dbReference type="ARBA" id="ARBA00005854"/>
    </source>
</evidence>
<dbReference type="PROSITE" id="PS00065">
    <property type="entry name" value="D_2_HYDROXYACID_DH_1"/>
    <property type="match status" value="1"/>
</dbReference>
<dbReference type="OrthoDB" id="9805416at2"/>
<evidence type="ECO:0000259" key="6">
    <source>
        <dbReference type="Pfam" id="PF02826"/>
    </source>
</evidence>
<comment type="similarity">
    <text evidence="1 4">Belongs to the D-isomer specific 2-hydroxyacid dehydrogenase family.</text>
</comment>
<keyword evidence="8" id="KW-1185">Reference proteome</keyword>
<dbReference type="Pfam" id="PF02826">
    <property type="entry name" value="2-Hacid_dh_C"/>
    <property type="match status" value="1"/>
</dbReference>
<dbReference type="Gene3D" id="3.40.50.720">
    <property type="entry name" value="NAD(P)-binding Rossmann-like Domain"/>
    <property type="match status" value="2"/>
</dbReference>
<dbReference type="GO" id="GO:0016618">
    <property type="term" value="F:hydroxypyruvate reductase [NAD(P)H] activity"/>
    <property type="evidence" value="ECO:0007669"/>
    <property type="project" value="TreeGrafter"/>
</dbReference>
<feature type="domain" description="D-isomer specific 2-hydroxyacid dehydrogenase catalytic" evidence="5">
    <location>
        <begin position="20"/>
        <end position="316"/>
    </location>
</feature>
<name>A0A1M7YDB3_9FIRM</name>
<dbReference type="SUPFAM" id="SSF52283">
    <property type="entry name" value="Formate/glycerate dehydrogenase catalytic domain-like"/>
    <property type="match status" value="1"/>
</dbReference>
<accession>A0A1M7YDB3</accession>
<sequence length="323" mass="35566">MEKWEVAATAVTFGKFYKGSIERLEKAGCEVKLNPYGRPLTGEEMIEFARDADALIVGNDKVPADVIKHFKNMKIIAKHGVGVDAIDKDKAHEMGIVVTNAPGTNKEEVADCAMGFLLMLARDFYKIVGETKAKKWIKYPGISMRQKTIGVIGIGNIGTALVERAAGFGMKILGYDIVERDRAKELGVQYVSFEELLRESDYITLHVPLNPETYHMIGEEQFGLMKKGAILVNTARSKCIDHEALTKALQSGTLLGYATDVYDSEPPVWHPYFDFPNVLLTPHIAGTTYDSNKRMGDTAVDNVIAVKNGVTPPNLILEGGRSN</sequence>
<dbReference type="GO" id="GO:0051287">
    <property type="term" value="F:NAD binding"/>
    <property type="evidence" value="ECO:0007669"/>
    <property type="project" value="InterPro"/>
</dbReference>
<dbReference type="FunFam" id="3.40.50.720:FF:000203">
    <property type="entry name" value="D-3-phosphoglycerate dehydrogenase (SerA)"/>
    <property type="match status" value="1"/>
</dbReference>
<evidence type="ECO:0000256" key="4">
    <source>
        <dbReference type="RuleBase" id="RU003719"/>
    </source>
</evidence>
<organism evidence="7 8">
    <name type="scientific">Anaerocolumna xylanovorans DSM 12503</name>
    <dbReference type="NCBI Taxonomy" id="1121345"/>
    <lineage>
        <taxon>Bacteria</taxon>
        <taxon>Bacillati</taxon>
        <taxon>Bacillota</taxon>
        <taxon>Clostridia</taxon>
        <taxon>Lachnospirales</taxon>
        <taxon>Lachnospiraceae</taxon>
        <taxon>Anaerocolumna</taxon>
    </lineage>
</organism>
<dbReference type="InterPro" id="IPR036291">
    <property type="entry name" value="NAD(P)-bd_dom_sf"/>
</dbReference>
<dbReference type="PANTHER" id="PTHR10996:SF283">
    <property type="entry name" value="GLYOXYLATE_HYDROXYPYRUVATE REDUCTASE B"/>
    <property type="match status" value="1"/>
</dbReference>
<dbReference type="SUPFAM" id="SSF51735">
    <property type="entry name" value="NAD(P)-binding Rossmann-fold domains"/>
    <property type="match status" value="1"/>
</dbReference>
<dbReference type="InterPro" id="IPR029752">
    <property type="entry name" value="D-isomer_DH_CS1"/>
</dbReference>
<evidence type="ECO:0000256" key="2">
    <source>
        <dbReference type="ARBA" id="ARBA00023002"/>
    </source>
</evidence>
<proteinExistence type="inferred from homology"/>